<dbReference type="CDD" id="cd07720">
    <property type="entry name" value="OPHC2-like_MBL-fold"/>
    <property type="match status" value="1"/>
</dbReference>
<comment type="similarity">
    <text evidence="1">Belongs to the metallo-beta-lactamase superfamily.</text>
</comment>
<dbReference type="RefSeq" id="WP_160382009.1">
    <property type="nucleotide sequence ID" value="NZ_WNXQ01000003.1"/>
</dbReference>
<protein>
    <submittedName>
        <fullName evidence="6">MBL fold metallo-hydrolase</fullName>
    </submittedName>
</protein>
<name>A0A844W4V5_9RHOB</name>
<feature type="domain" description="Metallo-beta-lactamase" evidence="5">
    <location>
        <begin position="97"/>
        <end position="301"/>
    </location>
</feature>
<keyword evidence="4" id="KW-0862">Zinc</keyword>
<keyword evidence="7" id="KW-1185">Reference proteome</keyword>
<evidence type="ECO:0000313" key="7">
    <source>
        <dbReference type="Proteomes" id="UP000443843"/>
    </source>
</evidence>
<dbReference type="SMART" id="SM00849">
    <property type="entry name" value="Lactamase_B"/>
    <property type="match status" value="1"/>
</dbReference>
<evidence type="ECO:0000256" key="1">
    <source>
        <dbReference type="ARBA" id="ARBA00007749"/>
    </source>
</evidence>
<dbReference type="AlphaFoldDB" id="A0A844W4V5"/>
<proteinExistence type="inferred from homology"/>
<evidence type="ECO:0000256" key="4">
    <source>
        <dbReference type="ARBA" id="ARBA00022833"/>
    </source>
</evidence>
<evidence type="ECO:0000259" key="5">
    <source>
        <dbReference type="SMART" id="SM00849"/>
    </source>
</evidence>
<dbReference type="InterPro" id="IPR051013">
    <property type="entry name" value="MBL_superfamily_lactonases"/>
</dbReference>
<dbReference type="GO" id="GO:0016787">
    <property type="term" value="F:hydrolase activity"/>
    <property type="evidence" value="ECO:0007669"/>
    <property type="project" value="UniProtKB-KW"/>
</dbReference>
<dbReference type="InterPro" id="IPR001279">
    <property type="entry name" value="Metallo-B-lactamas"/>
</dbReference>
<dbReference type="PANTHER" id="PTHR42978:SF6">
    <property type="entry name" value="QUORUM-QUENCHING LACTONASE YTNP-RELATED"/>
    <property type="match status" value="1"/>
</dbReference>
<evidence type="ECO:0000256" key="2">
    <source>
        <dbReference type="ARBA" id="ARBA00022723"/>
    </source>
</evidence>
<dbReference type="Proteomes" id="UP000443843">
    <property type="component" value="Unassembled WGS sequence"/>
</dbReference>
<evidence type="ECO:0000313" key="6">
    <source>
        <dbReference type="EMBL" id="MWB77744.1"/>
    </source>
</evidence>
<dbReference type="Pfam" id="PF00753">
    <property type="entry name" value="Lactamase_B"/>
    <property type="match status" value="1"/>
</dbReference>
<comment type="caution">
    <text evidence="6">The sequence shown here is derived from an EMBL/GenBank/DDBJ whole genome shotgun (WGS) entry which is preliminary data.</text>
</comment>
<keyword evidence="2" id="KW-0479">Metal-binding</keyword>
<dbReference type="Gene3D" id="3.60.15.10">
    <property type="entry name" value="Ribonuclease Z/Hydroxyacylglutathione hydrolase-like"/>
    <property type="match status" value="1"/>
</dbReference>
<evidence type="ECO:0000256" key="3">
    <source>
        <dbReference type="ARBA" id="ARBA00022801"/>
    </source>
</evidence>
<dbReference type="GO" id="GO:0046872">
    <property type="term" value="F:metal ion binding"/>
    <property type="evidence" value="ECO:0007669"/>
    <property type="project" value="UniProtKB-KW"/>
</dbReference>
<dbReference type="EMBL" id="WNXQ01000003">
    <property type="protein sequence ID" value="MWB77744.1"/>
    <property type="molecule type" value="Genomic_DNA"/>
</dbReference>
<sequence>MPRPTLAPTRRDILRLAAAAPAFALPALTRPARAELGPPAAANPAHFRFTLGEARVTIVSDGYFTVPAAGLGVNADPAEVQAFLTRHFLPADQSYNHTNHVLIDTGEAVILVDVGSGARFFDTAGRLLANLETAGYAAGDITHVVITHAHPDHLWGIRDDFDEPLFPEARYTIGGREKDYWEQPGLVDRVPPEAQQFVAGAVNSMAIEGVDWQLAAEGHQLAPGVTLIDTPGHTPGHMSLRIESGGQVLYALGDAMTHAWLNFARPDWYNGVDTDGPQTVATRRRLLETAAAERAAVVGYHFPFPGVGHVMAEGAAYRFVPALWQFD</sequence>
<dbReference type="InterPro" id="IPR006311">
    <property type="entry name" value="TAT_signal"/>
</dbReference>
<dbReference type="SUPFAM" id="SSF56281">
    <property type="entry name" value="Metallo-hydrolase/oxidoreductase"/>
    <property type="match status" value="1"/>
</dbReference>
<dbReference type="InterPro" id="IPR036866">
    <property type="entry name" value="RibonucZ/Hydroxyglut_hydro"/>
</dbReference>
<dbReference type="PROSITE" id="PS51318">
    <property type="entry name" value="TAT"/>
    <property type="match status" value="1"/>
</dbReference>
<gene>
    <name evidence="6" type="ORF">GLS40_06880</name>
</gene>
<reference evidence="6 7" key="1">
    <citation type="submission" date="2019-11" db="EMBL/GenBank/DDBJ databases">
        <title>Pseudooceanicola pacifica sp. nov., isolated from deep-sea sediment of the Pacific Ocean.</title>
        <authorList>
            <person name="Lyu L."/>
        </authorList>
    </citation>
    <scope>NUCLEOTIDE SEQUENCE [LARGE SCALE GENOMIC DNA]</scope>
    <source>
        <strain evidence="6 7">216_PA32_1</strain>
    </source>
</reference>
<organism evidence="6 7">
    <name type="scientific">Pseudooceanicola pacificus</name>
    <dbReference type="NCBI Taxonomy" id="2676438"/>
    <lineage>
        <taxon>Bacteria</taxon>
        <taxon>Pseudomonadati</taxon>
        <taxon>Pseudomonadota</taxon>
        <taxon>Alphaproteobacteria</taxon>
        <taxon>Rhodobacterales</taxon>
        <taxon>Paracoccaceae</taxon>
        <taxon>Pseudooceanicola</taxon>
    </lineage>
</organism>
<accession>A0A844W4V5</accession>
<dbReference type="PANTHER" id="PTHR42978">
    <property type="entry name" value="QUORUM-QUENCHING LACTONASE YTNP-RELATED-RELATED"/>
    <property type="match status" value="1"/>
</dbReference>
<keyword evidence="3 6" id="KW-0378">Hydrolase</keyword>